<keyword evidence="1" id="KW-0408">Iron</keyword>
<dbReference type="Pfam" id="PF04023">
    <property type="entry name" value="FeoA"/>
    <property type="match status" value="1"/>
</dbReference>
<proteinExistence type="predicted"/>
<dbReference type="SUPFAM" id="SSF50037">
    <property type="entry name" value="C-terminal domain of transcriptional repressors"/>
    <property type="match status" value="1"/>
</dbReference>
<evidence type="ECO:0000313" key="3">
    <source>
        <dbReference type="EMBL" id="NBC37306.1"/>
    </source>
</evidence>
<dbReference type="Proteomes" id="UP000753724">
    <property type="component" value="Unassembled WGS sequence"/>
</dbReference>
<organism evidence="3 4">
    <name type="scientific">Novosphingobium ovatum</name>
    <dbReference type="NCBI Taxonomy" id="1908523"/>
    <lineage>
        <taxon>Bacteria</taxon>
        <taxon>Pseudomonadati</taxon>
        <taxon>Pseudomonadota</taxon>
        <taxon>Alphaproteobacteria</taxon>
        <taxon>Sphingomonadales</taxon>
        <taxon>Sphingomonadaceae</taxon>
        <taxon>Novosphingobium</taxon>
    </lineage>
</organism>
<dbReference type="EMBL" id="JAAAPO010000004">
    <property type="protein sequence ID" value="NBC37306.1"/>
    <property type="molecule type" value="Genomic_DNA"/>
</dbReference>
<comment type="caution">
    <text evidence="3">The sequence shown here is derived from an EMBL/GenBank/DDBJ whole genome shotgun (WGS) entry which is preliminary data.</text>
</comment>
<accession>A0ABW9XFK6</accession>
<evidence type="ECO:0000313" key="4">
    <source>
        <dbReference type="Proteomes" id="UP000753724"/>
    </source>
</evidence>
<keyword evidence="4" id="KW-1185">Reference proteome</keyword>
<dbReference type="InterPro" id="IPR007167">
    <property type="entry name" value="Fe-transptr_FeoA-like"/>
</dbReference>
<dbReference type="InterPro" id="IPR008988">
    <property type="entry name" value="Transcriptional_repressor_C"/>
</dbReference>
<evidence type="ECO:0000259" key="2">
    <source>
        <dbReference type="SMART" id="SM00899"/>
    </source>
</evidence>
<dbReference type="InterPro" id="IPR038157">
    <property type="entry name" value="FeoA_core_dom"/>
</dbReference>
<sequence>MTLDNLPTDTPARISAVDWSQLVEEEARRLRALGLDVGAVVRVEHRGVLFGRDPLAIRIGRMMVALRRVHACAMSVEALVEVGA</sequence>
<name>A0ABW9XFK6_9SPHN</name>
<gene>
    <name evidence="3" type="ORF">GTZ99_12145</name>
</gene>
<protein>
    <submittedName>
        <fullName evidence="3">Ferrous iron transport protein A</fullName>
    </submittedName>
</protein>
<evidence type="ECO:0000256" key="1">
    <source>
        <dbReference type="ARBA" id="ARBA00023004"/>
    </source>
</evidence>
<dbReference type="Gene3D" id="2.30.30.90">
    <property type="match status" value="1"/>
</dbReference>
<feature type="domain" description="Ferrous iron transporter FeoA-like" evidence="2">
    <location>
        <begin position="1"/>
        <end position="78"/>
    </location>
</feature>
<dbReference type="SMART" id="SM00899">
    <property type="entry name" value="FeoA"/>
    <property type="match status" value="1"/>
</dbReference>
<reference evidence="4" key="1">
    <citation type="submission" date="2020-01" db="EMBL/GenBank/DDBJ databases">
        <title>Sphingomonas sp. strain CSW-10.</title>
        <authorList>
            <person name="Chen W.-M."/>
        </authorList>
    </citation>
    <scope>NUCLEOTIDE SEQUENCE [LARGE SCALE GENOMIC DNA]</scope>
    <source>
        <strain evidence="4">FSY-8</strain>
    </source>
</reference>